<dbReference type="OrthoDB" id="10433866at2759"/>
<dbReference type="Gene3D" id="3.50.4.10">
    <property type="entry name" value="Hepatocyte Growth Factor"/>
    <property type="match status" value="1"/>
</dbReference>
<keyword evidence="2" id="KW-0732">Signal</keyword>
<sequence>MTLFRSKAALLLLLTACIHAQDAPPALVCSPLELGIAYTGFNMGNTSRTTAAECCDDCLNTSGCTIFVFHKNVCRLKTNAGPVVKVKGAVSSFIVPETPEPTPDEPTNEPTPTPDTCGCVGGSLCSEDGRCDACNMWSSSADGRVCEDRFVTTCRWYGQRWCGASDEPEPLVEPIGRCECHAGHKCDLNLNSCAHCNYPRLSAGPGQDGVCEDWERGACLHTFGGQWCGGLN</sequence>
<proteinExistence type="predicted"/>
<evidence type="ECO:0000256" key="1">
    <source>
        <dbReference type="SAM" id="MobiDB-lite"/>
    </source>
</evidence>
<gene>
    <name evidence="3" type="ORF">H310_14508</name>
</gene>
<dbReference type="VEuPathDB" id="FungiDB:H310_14508"/>
<dbReference type="GeneID" id="20091558"/>
<evidence type="ECO:0000256" key="2">
    <source>
        <dbReference type="SAM" id="SignalP"/>
    </source>
</evidence>
<dbReference type="RefSeq" id="XP_008880608.1">
    <property type="nucleotide sequence ID" value="XM_008882386.1"/>
</dbReference>
<protein>
    <recommendedName>
        <fullName evidence="4">Apple domain-containing protein</fullName>
    </recommendedName>
</protein>
<feature type="signal peptide" evidence="2">
    <location>
        <begin position="1"/>
        <end position="20"/>
    </location>
</feature>
<organism evidence="3">
    <name type="scientific">Aphanomyces invadans</name>
    <dbReference type="NCBI Taxonomy" id="157072"/>
    <lineage>
        <taxon>Eukaryota</taxon>
        <taxon>Sar</taxon>
        <taxon>Stramenopiles</taxon>
        <taxon>Oomycota</taxon>
        <taxon>Saprolegniomycetes</taxon>
        <taxon>Saprolegniales</taxon>
        <taxon>Verrucalvaceae</taxon>
        <taxon>Aphanomyces</taxon>
    </lineage>
</organism>
<accession>A0A024TBN8</accession>
<dbReference type="AlphaFoldDB" id="A0A024TBN8"/>
<name>A0A024TBN8_9STRA</name>
<feature type="chain" id="PRO_5001537439" description="Apple domain-containing protein" evidence="2">
    <location>
        <begin position="21"/>
        <end position="232"/>
    </location>
</feature>
<evidence type="ECO:0008006" key="4">
    <source>
        <dbReference type="Google" id="ProtNLM"/>
    </source>
</evidence>
<dbReference type="EMBL" id="KI914023">
    <property type="protein sequence ID" value="ETV90772.1"/>
    <property type="molecule type" value="Genomic_DNA"/>
</dbReference>
<evidence type="ECO:0000313" key="3">
    <source>
        <dbReference type="EMBL" id="ETV90772.1"/>
    </source>
</evidence>
<reference evidence="3" key="1">
    <citation type="submission" date="2013-12" db="EMBL/GenBank/DDBJ databases">
        <title>The Genome Sequence of Aphanomyces invadans NJM9701.</title>
        <authorList>
            <consortium name="The Broad Institute Genomics Platform"/>
            <person name="Russ C."/>
            <person name="Tyler B."/>
            <person name="van West P."/>
            <person name="Dieguez-Uribeondo J."/>
            <person name="Young S.K."/>
            <person name="Zeng Q."/>
            <person name="Gargeya S."/>
            <person name="Fitzgerald M."/>
            <person name="Abouelleil A."/>
            <person name="Alvarado L."/>
            <person name="Chapman S.B."/>
            <person name="Gainer-Dewar J."/>
            <person name="Goldberg J."/>
            <person name="Griggs A."/>
            <person name="Gujja S."/>
            <person name="Hansen M."/>
            <person name="Howarth C."/>
            <person name="Imamovic A."/>
            <person name="Ireland A."/>
            <person name="Larimer J."/>
            <person name="McCowan C."/>
            <person name="Murphy C."/>
            <person name="Pearson M."/>
            <person name="Poon T.W."/>
            <person name="Priest M."/>
            <person name="Roberts A."/>
            <person name="Saif S."/>
            <person name="Shea T."/>
            <person name="Sykes S."/>
            <person name="Wortman J."/>
            <person name="Nusbaum C."/>
            <person name="Birren B."/>
        </authorList>
    </citation>
    <scope>NUCLEOTIDE SEQUENCE [LARGE SCALE GENOMIC DNA]</scope>
    <source>
        <strain evidence="3">NJM9701</strain>
    </source>
</reference>
<feature type="region of interest" description="Disordered" evidence="1">
    <location>
        <begin position="95"/>
        <end position="114"/>
    </location>
</feature>